<organism evidence="1 2">
    <name type="scientific">[Clostridium] methylpentosum DSM 5476</name>
    <dbReference type="NCBI Taxonomy" id="537013"/>
    <lineage>
        <taxon>Bacteria</taxon>
        <taxon>Bacillati</taxon>
        <taxon>Bacillota</taxon>
        <taxon>Clostridia</taxon>
        <taxon>Eubacteriales</taxon>
        <taxon>Oscillospiraceae</taxon>
        <taxon>Oscillospiraceae incertae sedis</taxon>
    </lineage>
</organism>
<comment type="caution">
    <text evidence="1">The sequence shown here is derived from an EMBL/GenBank/DDBJ whole genome shotgun (WGS) entry which is preliminary data.</text>
</comment>
<dbReference type="Proteomes" id="UP000003340">
    <property type="component" value="Unassembled WGS sequence"/>
</dbReference>
<reference evidence="1 2" key="2">
    <citation type="submission" date="2009-02" db="EMBL/GenBank/DDBJ databases">
        <title>Draft genome sequence of Clostridium methylpentosum (DSM 5476).</title>
        <authorList>
            <person name="Sudarsanam P."/>
            <person name="Ley R."/>
            <person name="Guruge J."/>
            <person name="Turnbaugh P.J."/>
            <person name="Mahowald M."/>
            <person name="Liep D."/>
            <person name="Gordon J."/>
        </authorList>
    </citation>
    <scope>NUCLEOTIDE SEQUENCE [LARGE SCALE GENOMIC DNA]</scope>
    <source>
        <strain evidence="1 2">DSM 5476</strain>
    </source>
</reference>
<evidence type="ECO:0000313" key="1">
    <source>
        <dbReference type="EMBL" id="EEG31464.1"/>
    </source>
</evidence>
<evidence type="ECO:0000313" key="2">
    <source>
        <dbReference type="Proteomes" id="UP000003340"/>
    </source>
</evidence>
<keyword evidence="2" id="KW-1185">Reference proteome</keyword>
<proteinExistence type="predicted"/>
<protein>
    <submittedName>
        <fullName evidence="1">Uncharacterized protein</fullName>
    </submittedName>
</protein>
<sequence>MRSGLFLFKSSLPRFKTPGFTGETKHSLQSSRRKGLDQQPLFQRKLPAMEKVVFASSVRCIPFMGRAWKT</sequence>
<dbReference type="EMBL" id="ACEC01000034">
    <property type="protein sequence ID" value="EEG31464.1"/>
    <property type="molecule type" value="Genomic_DNA"/>
</dbReference>
<dbReference type="AlphaFoldDB" id="C0EAP7"/>
<name>C0EAP7_9FIRM</name>
<gene>
    <name evidence="1" type="ORF">CLOSTMETH_00910</name>
</gene>
<dbReference type="HOGENOM" id="CLU_2750664_0_0_9"/>
<accession>C0EAP7</accession>
<reference evidence="1 2" key="1">
    <citation type="submission" date="2009-01" db="EMBL/GenBank/DDBJ databases">
        <authorList>
            <person name="Fulton L."/>
            <person name="Clifton S."/>
            <person name="Fulton B."/>
            <person name="Xu J."/>
            <person name="Minx P."/>
            <person name="Pepin K.H."/>
            <person name="Johnson M."/>
            <person name="Bhonagiri V."/>
            <person name="Nash W.E."/>
            <person name="Mardis E.R."/>
            <person name="Wilson R.K."/>
        </authorList>
    </citation>
    <scope>NUCLEOTIDE SEQUENCE [LARGE SCALE GENOMIC DNA]</scope>
    <source>
        <strain evidence="1 2">DSM 5476</strain>
    </source>
</reference>